<dbReference type="PANTHER" id="PTHR43820:SF5">
    <property type="entry name" value="HIGH-AFFINITY BRANCHED-CHAIN AMINO ACID TRANSPORT ATP-BINDING PROTEIN"/>
    <property type="match status" value="1"/>
</dbReference>
<dbReference type="GO" id="GO:0015807">
    <property type="term" value="P:L-amino acid transport"/>
    <property type="evidence" value="ECO:0007669"/>
    <property type="project" value="TreeGrafter"/>
</dbReference>
<dbReference type="GO" id="GO:0005524">
    <property type="term" value="F:ATP binding"/>
    <property type="evidence" value="ECO:0007669"/>
    <property type="project" value="UniProtKB-KW"/>
</dbReference>
<dbReference type="Pfam" id="PF00005">
    <property type="entry name" value="ABC_tran"/>
    <property type="match status" value="1"/>
</dbReference>
<gene>
    <name evidence="7" type="ORF">C7G83_02055</name>
</gene>
<keyword evidence="5" id="KW-0029">Amino-acid transport</keyword>
<sequence>MLSLRAINHYYGSQRSLWNVDLELLPGECTCVTGLPGMGKTTLLNCITGHQPVESGTILWHEAGKAAQDLHGVSVEARMALGIGYVPEDRRIFSRLTVEENLQLAMMAATGQPQAIPADIFDLFPELYGQRLLRGADLAEDDLQQLALARALVTRPRLLILDEPGRGVGPKMMQKLGAAIVRLNRELGLTVLLVEQRLSFIRHVADRFCLLHRGRNVAQGSVAQLDDKLLAHWMTP</sequence>
<dbReference type="SMART" id="SM00382">
    <property type="entry name" value="AAA"/>
    <property type="match status" value="1"/>
</dbReference>
<keyword evidence="3" id="KW-0547">Nucleotide-binding</keyword>
<dbReference type="Proteomes" id="UP000240212">
    <property type="component" value="Unassembled WGS sequence"/>
</dbReference>
<dbReference type="InterPro" id="IPR003593">
    <property type="entry name" value="AAA+_ATPase"/>
</dbReference>
<evidence type="ECO:0000313" key="7">
    <source>
        <dbReference type="EMBL" id="PSN09549.1"/>
    </source>
</evidence>
<dbReference type="RefSeq" id="WP_106876033.1">
    <property type="nucleotide sequence ID" value="NZ_DHYB01000003.1"/>
</dbReference>
<evidence type="ECO:0000256" key="1">
    <source>
        <dbReference type="ARBA" id="ARBA00005417"/>
    </source>
</evidence>
<dbReference type="PROSITE" id="PS50893">
    <property type="entry name" value="ABC_TRANSPORTER_2"/>
    <property type="match status" value="1"/>
</dbReference>
<comment type="similarity">
    <text evidence="1">Belongs to the ABC transporter superfamily.</text>
</comment>
<keyword evidence="2" id="KW-0813">Transport</keyword>
<dbReference type="AlphaFoldDB" id="A0A2P8VPQ4"/>
<evidence type="ECO:0000256" key="5">
    <source>
        <dbReference type="ARBA" id="ARBA00022970"/>
    </source>
</evidence>
<organism evidence="7 8">
    <name type="scientific">Siccibacter turicensis</name>
    <dbReference type="NCBI Taxonomy" id="357233"/>
    <lineage>
        <taxon>Bacteria</taxon>
        <taxon>Pseudomonadati</taxon>
        <taxon>Pseudomonadota</taxon>
        <taxon>Gammaproteobacteria</taxon>
        <taxon>Enterobacterales</taxon>
        <taxon>Enterobacteriaceae</taxon>
        <taxon>Siccibacter</taxon>
    </lineage>
</organism>
<evidence type="ECO:0000256" key="3">
    <source>
        <dbReference type="ARBA" id="ARBA00022741"/>
    </source>
</evidence>
<evidence type="ECO:0000256" key="4">
    <source>
        <dbReference type="ARBA" id="ARBA00022840"/>
    </source>
</evidence>
<name>A0A2P8VPQ4_9ENTR</name>
<dbReference type="STRING" id="1388748.GCA_000463155_01526"/>
<dbReference type="InterPro" id="IPR003439">
    <property type="entry name" value="ABC_transporter-like_ATP-bd"/>
</dbReference>
<dbReference type="GO" id="GO:0016887">
    <property type="term" value="F:ATP hydrolysis activity"/>
    <property type="evidence" value="ECO:0007669"/>
    <property type="project" value="InterPro"/>
</dbReference>
<dbReference type="OrthoDB" id="9776369at2"/>
<keyword evidence="4 7" id="KW-0067">ATP-binding</keyword>
<protein>
    <submittedName>
        <fullName evidence="7">ABC transporter ATP-binding protein</fullName>
    </submittedName>
</protein>
<dbReference type="GO" id="GO:0015658">
    <property type="term" value="F:branched-chain amino acid transmembrane transporter activity"/>
    <property type="evidence" value="ECO:0007669"/>
    <property type="project" value="TreeGrafter"/>
</dbReference>
<evidence type="ECO:0000313" key="8">
    <source>
        <dbReference type="Proteomes" id="UP000240212"/>
    </source>
</evidence>
<dbReference type="Gene3D" id="3.40.50.300">
    <property type="entry name" value="P-loop containing nucleotide triphosphate hydrolases"/>
    <property type="match status" value="1"/>
</dbReference>
<proteinExistence type="inferred from homology"/>
<comment type="caution">
    <text evidence="7">The sequence shown here is derived from an EMBL/GenBank/DDBJ whole genome shotgun (WGS) entry which is preliminary data.</text>
</comment>
<evidence type="ECO:0000256" key="2">
    <source>
        <dbReference type="ARBA" id="ARBA00022448"/>
    </source>
</evidence>
<dbReference type="EMBL" id="PYEP01000001">
    <property type="protein sequence ID" value="PSN09549.1"/>
    <property type="molecule type" value="Genomic_DNA"/>
</dbReference>
<dbReference type="InterPro" id="IPR052156">
    <property type="entry name" value="BCAA_Transport_ATP-bd_LivF"/>
</dbReference>
<dbReference type="PANTHER" id="PTHR43820">
    <property type="entry name" value="HIGH-AFFINITY BRANCHED-CHAIN AMINO ACID TRANSPORT ATP-BINDING PROTEIN LIVF"/>
    <property type="match status" value="1"/>
</dbReference>
<feature type="domain" description="ABC transporter" evidence="6">
    <location>
        <begin position="2"/>
        <end position="235"/>
    </location>
</feature>
<dbReference type="SUPFAM" id="SSF52540">
    <property type="entry name" value="P-loop containing nucleoside triphosphate hydrolases"/>
    <property type="match status" value="1"/>
</dbReference>
<accession>A0A2P8VPQ4</accession>
<keyword evidence="8" id="KW-1185">Reference proteome</keyword>
<dbReference type="InterPro" id="IPR027417">
    <property type="entry name" value="P-loop_NTPase"/>
</dbReference>
<reference evidence="7 8" key="1">
    <citation type="submission" date="2018-03" db="EMBL/GenBank/DDBJ databases">
        <title>Draft genome sequence of the first documented clinical Siccibacter turicensis isolate in Austria.</title>
        <authorList>
            <person name="Lepuschitz S."/>
            <person name="Pekard-Amenitsch S."/>
            <person name="Haunold R."/>
            <person name="Schill S."/>
            <person name="Mach R."/>
            <person name="Allerberger F."/>
            <person name="Ruppitsch W."/>
            <person name="Forsythe S.J."/>
        </authorList>
    </citation>
    <scope>NUCLEOTIDE SEQUENCE [LARGE SCALE GENOMIC DNA]</scope>
    <source>
        <strain evidence="7 8">6100069499-17</strain>
    </source>
</reference>
<evidence type="ECO:0000259" key="6">
    <source>
        <dbReference type="PROSITE" id="PS50893"/>
    </source>
</evidence>